<evidence type="ECO:0000256" key="1">
    <source>
        <dbReference type="SAM" id="MobiDB-lite"/>
    </source>
</evidence>
<feature type="transmembrane region" description="Helical" evidence="2">
    <location>
        <begin position="484"/>
        <end position="502"/>
    </location>
</feature>
<feature type="region of interest" description="Disordered" evidence="1">
    <location>
        <begin position="212"/>
        <end position="257"/>
    </location>
</feature>
<dbReference type="PANTHER" id="PTHR34502:SF6">
    <property type="entry name" value="DUF6594 DOMAIN-CONTAINING PROTEIN"/>
    <property type="match status" value="1"/>
</dbReference>
<dbReference type="RefSeq" id="XP_067483345.1">
    <property type="nucleotide sequence ID" value="XM_067620460.1"/>
</dbReference>
<dbReference type="InterPro" id="IPR046529">
    <property type="entry name" value="DUF6594"/>
</dbReference>
<evidence type="ECO:0000313" key="5">
    <source>
        <dbReference type="Proteomes" id="UP000184499"/>
    </source>
</evidence>
<gene>
    <name evidence="4" type="ORF">ASPBRDRAFT_192269</name>
</gene>
<feature type="transmembrane region" description="Helical" evidence="2">
    <location>
        <begin position="453"/>
        <end position="472"/>
    </location>
</feature>
<dbReference type="VEuPathDB" id="FungiDB:ASPBRDRAFT_192269"/>
<feature type="region of interest" description="Disordered" evidence="1">
    <location>
        <begin position="1"/>
        <end position="184"/>
    </location>
</feature>
<dbReference type="OrthoDB" id="5416037at2759"/>
<organism evidence="4 5">
    <name type="scientific">Aspergillus brasiliensis (strain CBS 101740 / IMI 381727 / IBT 21946)</name>
    <dbReference type="NCBI Taxonomy" id="767769"/>
    <lineage>
        <taxon>Eukaryota</taxon>
        <taxon>Fungi</taxon>
        <taxon>Dikarya</taxon>
        <taxon>Ascomycota</taxon>
        <taxon>Pezizomycotina</taxon>
        <taxon>Eurotiomycetes</taxon>
        <taxon>Eurotiomycetidae</taxon>
        <taxon>Eurotiales</taxon>
        <taxon>Aspergillaceae</taxon>
        <taxon>Aspergillus</taxon>
        <taxon>Aspergillus subgen. Circumdati</taxon>
    </lineage>
</organism>
<evidence type="ECO:0000259" key="3">
    <source>
        <dbReference type="Pfam" id="PF20237"/>
    </source>
</evidence>
<feature type="compositionally biased region" description="Polar residues" evidence="1">
    <location>
        <begin position="49"/>
        <end position="70"/>
    </location>
</feature>
<feature type="compositionally biased region" description="Low complexity" evidence="1">
    <location>
        <begin position="139"/>
        <end position="148"/>
    </location>
</feature>
<keyword evidence="5" id="KW-1185">Reference proteome</keyword>
<feature type="compositionally biased region" description="Polar residues" evidence="1">
    <location>
        <begin position="149"/>
        <end position="171"/>
    </location>
</feature>
<keyword evidence="2" id="KW-1133">Transmembrane helix</keyword>
<dbReference type="GeneID" id="93572948"/>
<name>A0A1L9UWK8_ASPBC</name>
<accession>A0A1L9UWK8</accession>
<feature type="transmembrane region" description="Helical" evidence="2">
    <location>
        <begin position="426"/>
        <end position="447"/>
    </location>
</feature>
<dbReference type="Pfam" id="PF20237">
    <property type="entry name" value="DUF6594"/>
    <property type="match status" value="1"/>
</dbReference>
<dbReference type="AlphaFoldDB" id="A0A1L9UWK8"/>
<sequence length="503" mass="55520">MPFYTSSTRSKKSKKDGTSRASTASVISSNSHSTKGPKLSAEKPKVDSQTKSTVSKSNSTGSTARPQATQNKHDSDRKAPNVFEYLEDNSTTTDDDASSDEYEHPQLHSVPSNNAKGAYKNAVRQMYRPAAQGTDARSRTSSILSKSSANSQKTPSSIDIPPSTVTSNTVKSHIPAHKPSLDGAYSAVGAFPDGSTYYEKRDVDLNARPETYYPQNSVSIHRSPLPPSPPRSPEEDLHRPARRNRRNTKSSSDISGYSLLATRLSSATEGKEPRLPPLYRRFENINHRVLLHLQDEIAQMEEDLRLVDEYEELQRAATAEQEGTKMLPASRRMDAQAQVYSSVHYRREELLGALARKTEQYNNALSSYSRVLQTLPRASTQDIDTYRNWMKQTNPVITAETRFLDYSKDLISLTPRMASTSTAKPIFTTIIIASTAILLPLLAFSMISEFSGRLVVVALVGVAASIIASTNSTSADQLVDSRDGWRCATIYFGFMTVAAMFIP</sequence>
<evidence type="ECO:0000256" key="2">
    <source>
        <dbReference type="SAM" id="Phobius"/>
    </source>
</evidence>
<feature type="compositionally biased region" description="Polar residues" evidence="1">
    <location>
        <begin position="19"/>
        <end position="34"/>
    </location>
</feature>
<dbReference type="PANTHER" id="PTHR34502">
    <property type="entry name" value="DUF6594 DOMAIN-CONTAINING PROTEIN-RELATED"/>
    <property type="match status" value="1"/>
</dbReference>
<evidence type="ECO:0000313" key="4">
    <source>
        <dbReference type="EMBL" id="OJJ76098.1"/>
    </source>
</evidence>
<feature type="domain" description="DUF6594" evidence="3">
    <location>
        <begin position="257"/>
        <end position="471"/>
    </location>
</feature>
<dbReference type="EMBL" id="KV878680">
    <property type="protein sequence ID" value="OJJ76098.1"/>
    <property type="molecule type" value="Genomic_DNA"/>
</dbReference>
<protein>
    <recommendedName>
        <fullName evidence="3">DUF6594 domain-containing protein</fullName>
    </recommendedName>
</protein>
<keyword evidence="2" id="KW-0472">Membrane</keyword>
<dbReference type="Proteomes" id="UP000184499">
    <property type="component" value="Unassembled WGS sequence"/>
</dbReference>
<reference evidence="5" key="1">
    <citation type="journal article" date="2017" name="Genome Biol.">
        <title>Comparative genomics reveals high biological diversity and specific adaptations in the industrially and medically important fungal genus Aspergillus.</title>
        <authorList>
            <person name="de Vries R.P."/>
            <person name="Riley R."/>
            <person name="Wiebenga A."/>
            <person name="Aguilar-Osorio G."/>
            <person name="Amillis S."/>
            <person name="Uchima C.A."/>
            <person name="Anderluh G."/>
            <person name="Asadollahi M."/>
            <person name="Askin M."/>
            <person name="Barry K."/>
            <person name="Battaglia E."/>
            <person name="Bayram O."/>
            <person name="Benocci T."/>
            <person name="Braus-Stromeyer S.A."/>
            <person name="Caldana C."/>
            <person name="Canovas D."/>
            <person name="Cerqueira G.C."/>
            <person name="Chen F."/>
            <person name="Chen W."/>
            <person name="Choi C."/>
            <person name="Clum A."/>
            <person name="Dos Santos R.A."/>
            <person name="Damasio A.R."/>
            <person name="Diallinas G."/>
            <person name="Emri T."/>
            <person name="Fekete E."/>
            <person name="Flipphi M."/>
            <person name="Freyberg S."/>
            <person name="Gallo A."/>
            <person name="Gournas C."/>
            <person name="Habgood R."/>
            <person name="Hainaut M."/>
            <person name="Harispe M.L."/>
            <person name="Henrissat B."/>
            <person name="Hilden K.S."/>
            <person name="Hope R."/>
            <person name="Hossain A."/>
            <person name="Karabika E."/>
            <person name="Karaffa L."/>
            <person name="Karanyi Z."/>
            <person name="Krasevec N."/>
            <person name="Kuo A."/>
            <person name="Kusch H."/>
            <person name="LaButti K."/>
            <person name="Lagendijk E.L."/>
            <person name="Lapidus A."/>
            <person name="Levasseur A."/>
            <person name="Lindquist E."/>
            <person name="Lipzen A."/>
            <person name="Logrieco A.F."/>
            <person name="MacCabe A."/>
            <person name="Maekelae M.R."/>
            <person name="Malavazi I."/>
            <person name="Melin P."/>
            <person name="Meyer V."/>
            <person name="Mielnichuk N."/>
            <person name="Miskei M."/>
            <person name="Molnar A.P."/>
            <person name="Mule G."/>
            <person name="Ngan C.Y."/>
            <person name="Orejas M."/>
            <person name="Orosz E."/>
            <person name="Ouedraogo J.P."/>
            <person name="Overkamp K.M."/>
            <person name="Park H.-S."/>
            <person name="Perrone G."/>
            <person name="Piumi F."/>
            <person name="Punt P.J."/>
            <person name="Ram A.F."/>
            <person name="Ramon A."/>
            <person name="Rauscher S."/>
            <person name="Record E."/>
            <person name="Riano-Pachon D.M."/>
            <person name="Robert V."/>
            <person name="Roehrig J."/>
            <person name="Ruller R."/>
            <person name="Salamov A."/>
            <person name="Salih N.S."/>
            <person name="Samson R.A."/>
            <person name="Sandor E."/>
            <person name="Sanguinetti M."/>
            <person name="Schuetze T."/>
            <person name="Sepcic K."/>
            <person name="Shelest E."/>
            <person name="Sherlock G."/>
            <person name="Sophianopoulou V."/>
            <person name="Squina F.M."/>
            <person name="Sun H."/>
            <person name="Susca A."/>
            <person name="Todd R.B."/>
            <person name="Tsang A."/>
            <person name="Unkles S.E."/>
            <person name="van de Wiele N."/>
            <person name="van Rossen-Uffink D."/>
            <person name="Oliveira J.V."/>
            <person name="Vesth T.C."/>
            <person name="Visser J."/>
            <person name="Yu J.-H."/>
            <person name="Zhou M."/>
            <person name="Andersen M.R."/>
            <person name="Archer D.B."/>
            <person name="Baker S.E."/>
            <person name="Benoit I."/>
            <person name="Brakhage A.A."/>
            <person name="Braus G.H."/>
            <person name="Fischer R."/>
            <person name="Frisvad J.C."/>
            <person name="Goldman G.H."/>
            <person name="Houbraken J."/>
            <person name="Oakley B."/>
            <person name="Pocsi I."/>
            <person name="Scazzocchio C."/>
            <person name="Seiboth B."/>
            <person name="vanKuyk P.A."/>
            <person name="Wortman J."/>
            <person name="Dyer P.S."/>
            <person name="Grigoriev I.V."/>
        </authorList>
    </citation>
    <scope>NUCLEOTIDE SEQUENCE [LARGE SCALE GENOMIC DNA]</scope>
    <source>
        <strain evidence="5">CBS 101740 / IMI 381727 / IBT 21946</strain>
    </source>
</reference>
<dbReference type="OMA" id="WRCATIY"/>
<proteinExistence type="predicted"/>
<keyword evidence="2" id="KW-0812">Transmembrane</keyword>